<accession>A0A3P1T2M6</accession>
<comment type="caution">
    <text evidence="5">The sequence shown here is derived from an EMBL/GenBank/DDBJ whole genome shotgun (WGS) entry which is preliminary data.</text>
</comment>
<dbReference type="PANTHER" id="PTHR43792">
    <property type="entry name" value="GNAT FAMILY, PUTATIVE (AFU_ORTHOLOGUE AFUA_3G00765)-RELATED-RELATED"/>
    <property type="match status" value="1"/>
</dbReference>
<organism evidence="5 6">
    <name type="scientific">Arachnia propionica</name>
    <dbReference type="NCBI Taxonomy" id="1750"/>
    <lineage>
        <taxon>Bacteria</taxon>
        <taxon>Bacillati</taxon>
        <taxon>Actinomycetota</taxon>
        <taxon>Actinomycetes</taxon>
        <taxon>Propionibacteriales</taxon>
        <taxon>Propionibacteriaceae</taxon>
        <taxon>Arachnia</taxon>
    </lineage>
</organism>
<dbReference type="Proteomes" id="UP000280819">
    <property type="component" value="Unassembled WGS sequence"/>
</dbReference>
<gene>
    <name evidence="5" type="ORF">EII34_13930</name>
</gene>
<evidence type="ECO:0000313" key="5">
    <source>
        <dbReference type="EMBL" id="RRD03518.1"/>
    </source>
</evidence>
<evidence type="ECO:0000256" key="3">
    <source>
        <dbReference type="ARBA" id="ARBA00038502"/>
    </source>
</evidence>
<name>A0A3P1T2M6_9ACTN</name>
<dbReference type="InterPro" id="IPR000182">
    <property type="entry name" value="GNAT_dom"/>
</dbReference>
<feature type="domain" description="N-acetyltransferase" evidence="4">
    <location>
        <begin position="4"/>
        <end position="153"/>
    </location>
</feature>
<evidence type="ECO:0000259" key="4">
    <source>
        <dbReference type="PROSITE" id="PS51186"/>
    </source>
</evidence>
<evidence type="ECO:0000313" key="6">
    <source>
        <dbReference type="Proteomes" id="UP000280819"/>
    </source>
</evidence>
<comment type="similarity">
    <text evidence="3">Belongs to the acetyltransferase family. RimJ subfamily.</text>
</comment>
<keyword evidence="2" id="KW-0012">Acyltransferase</keyword>
<reference evidence="5 6" key="1">
    <citation type="submission" date="2018-11" db="EMBL/GenBank/DDBJ databases">
        <title>Genomes From Bacteria Associated with the Canine Oral Cavity: a Test Case for Automated Genome-Based Taxonomic Assignment.</title>
        <authorList>
            <person name="Coil D.A."/>
            <person name="Jospin G."/>
            <person name="Darling A.E."/>
            <person name="Wallis C."/>
            <person name="Davis I.J."/>
            <person name="Harris S."/>
            <person name="Eisen J.A."/>
            <person name="Holcombe L.J."/>
            <person name="O'Flynn C."/>
        </authorList>
    </citation>
    <scope>NUCLEOTIDE SEQUENCE [LARGE SCALE GENOMIC DNA]</scope>
    <source>
        <strain evidence="5 6">OH887_COT-365</strain>
    </source>
</reference>
<dbReference type="GO" id="GO:0016747">
    <property type="term" value="F:acyltransferase activity, transferring groups other than amino-acyl groups"/>
    <property type="evidence" value="ECO:0007669"/>
    <property type="project" value="InterPro"/>
</dbReference>
<dbReference type="Pfam" id="PF13302">
    <property type="entry name" value="Acetyltransf_3"/>
    <property type="match status" value="1"/>
</dbReference>
<dbReference type="EMBL" id="RQZG01000019">
    <property type="protein sequence ID" value="RRD03518.1"/>
    <property type="molecule type" value="Genomic_DNA"/>
</dbReference>
<keyword evidence="1 5" id="KW-0808">Transferase</keyword>
<protein>
    <submittedName>
        <fullName evidence="5">N-acetyltransferase</fullName>
    </submittedName>
</protein>
<dbReference type="InterPro" id="IPR016181">
    <property type="entry name" value="Acyl_CoA_acyltransferase"/>
</dbReference>
<dbReference type="OrthoDB" id="2061990at2"/>
<proteinExistence type="inferred from homology"/>
<dbReference type="SUPFAM" id="SSF55729">
    <property type="entry name" value="Acyl-CoA N-acyltransferases (Nat)"/>
    <property type="match status" value="1"/>
</dbReference>
<evidence type="ECO:0000256" key="1">
    <source>
        <dbReference type="ARBA" id="ARBA00022679"/>
    </source>
</evidence>
<dbReference type="PANTHER" id="PTHR43792:SF8">
    <property type="entry name" value="[RIBOSOMAL PROTEIN US5]-ALANINE N-ACETYLTRANSFERASE"/>
    <property type="match status" value="1"/>
</dbReference>
<sequence>MPDPHLRPLRSGDASRVLEAFAEPDMSRQGHVENLADARCYIERLCDPDGVHRAFAMVGEDDELLGLVAVAIDGENRNGWFFYWTHPEGRGRGWTGRAAATIAHHALTVLGLERLELGYRANNPASGGVARAAGFVQEGLERGKFLVDGERLDVVTCARLLTDPAPTTPLLRLNDR</sequence>
<dbReference type="AlphaFoldDB" id="A0A3P1T2M6"/>
<dbReference type="PROSITE" id="PS51186">
    <property type="entry name" value="GNAT"/>
    <property type="match status" value="1"/>
</dbReference>
<evidence type="ECO:0000256" key="2">
    <source>
        <dbReference type="ARBA" id="ARBA00023315"/>
    </source>
</evidence>
<dbReference type="Gene3D" id="3.40.630.30">
    <property type="match status" value="1"/>
</dbReference>
<dbReference type="InterPro" id="IPR051531">
    <property type="entry name" value="N-acetyltransferase"/>
</dbReference>